<evidence type="ECO:0000313" key="1">
    <source>
        <dbReference type="EMBL" id="VAX20359.1"/>
    </source>
</evidence>
<proteinExistence type="predicted"/>
<dbReference type="AlphaFoldDB" id="A0A3B1BQY4"/>
<gene>
    <name evidence="1" type="ORF">MNBD_NITROSPINAE01-1915</name>
</gene>
<dbReference type="EMBL" id="UOGC01000104">
    <property type="protein sequence ID" value="VAX20359.1"/>
    <property type="molecule type" value="Genomic_DNA"/>
</dbReference>
<sequence length="72" mass="7749">MVGENIGGAGDLQQQIKTAIGVHGMWKSRIMQACQTGKSEWEPTFVAPNGNCVYANLTTQLTSAMMAWSSSQ</sequence>
<accession>A0A3B1BQY4</accession>
<reference evidence="1" key="1">
    <citation type="submission" date="2018-06" db="EMBL/GenBank/DDBJ databases">
        <authorList>
            <person name="Zhirakovskaya E."/>
        </authorList>
    </citation>
    <scope>NUCLEOTIDE SEQUENCE</scope>
</reference>
<name>A0A3B1BQY4_9ZZZZ</name>
<protein>
    <submittedName>
        <fullName evidence="1">Uncharacterized protein</fullName>
    </submittedName>
</protein>
<organism evidence="1">
    <name type="scientific">hydrothermal vent metagenome</name>
    <dbReference type="NCBI Taxonomy" id="652676"/>
    <lineage>
        <taxon>unclassified sequences</taxon>
        <taxon>metagenomes</taxon>
        <taxon>ecological metagenomes</taxon>
    </lineage>
</organism>